<gene>
    <name evidence="1" type="ORF">MYCIT1_LOCUS10888</name>
    <name evidence="2" type="ORF">MYCIT1_LOCUS35970</name>
</gene>
<evidence type="ECO:0000313" key="3">
    <source>
        <dbReference type="Proteomes" id="UP001295794"/>
    </source>
</evidence>
<name>A0AAD2HYG5_9AGAR</name>
<accession>A0AAD2HYG5</accession>
<feature type="non-terminal residue" evidence="2">
    <location>
        <position position="1"/>
    </location>
</feature>
<dbReference type="EMBL" id="CAVNYO010000136">
    <property type="protein sequence ID" value="CAK5267949.1"/>
    <property type="molecule type" value="Genomic_DNA"/>
</dbReference>
<dbReference type="AlphaFoldDB" id="A0AAD2HYG5"/>
<comment type="caution">
    <text evidence="2">The sequence shown here is derived from an EMBL/GenBank/DDBJ whole genome shotgun (WGS) entry which is preliminary data.</text>
</comment>
<organism evidence="2 3">
    <name type="scientific">Mycena citricolor</name>
    <dbReference type="NCBI Taxonomy" id="2018698"/>
    <lineage>
        <taxon>Eukaryota</taxon>
        <taxon>Fungi</taxon>
        <taxon>Dikarya</taxon>
        <taxon>Basidiomycota</taxon>
        <taxon>Agaricomycotina</taxon>
        <taxon>Agaricomycetes</taxon>
        <taxon>Agaricomycetidae</taxon>
        <taxon>Agaricales</taxon>
        <taxon>Marasmiineae</taxon>
        <taxon>Mycenaceae</taxon>
        <taxon>Mycena</taxon>
    </lineage>
</organism>
<protein>
    <submittedName>
        <fullName evidence="2">Uncharacterized protein</fullName>
    </submittedName>
</protein>
<proteinExistence type="predicted"/>
<dbReference type="EMBL" id="CAVNYO010000466">
    <property type="protein sequence ID" value="CAK5283444.1"/>
    <property type="molecule type" value="Genomic_DNA"/>
</dbReference>
<keyword evidence="3" id="KW-1185">Reference proteome</keyword>
<evidence type="ECO:0000313" key="2">
    <source>
        <dbReference type="EMBL" id="CAK5283444.1"/>
    </source>
</evidence>
<sequence length="87" mass="9999">KKALPLHPSCSGTEIDSFGFLGHTDRCHSSPADIQAVRCLHYLHRHRPKIGGVRGVYFNTWARHVHSICRSRVRKEHRQLSRYSLIG</sequence>
<evidence type="ECO:0000313" key="1">
    <source>
        <dbReference type="EMBL" id="CAK5267949.1"/>
    </source>
</evidence>
<dbReference type="Proteomes" id="UP001295794">
    <property type="component" value="Unassembled WGS sequence"/>
</dbReference>
<reference evidence="2" key="1">
    <citation type="submission" date="2023-11" db="EMBL/GenBank/DDBJ databases">
        <authorList>
            <person name="De Vega J J."/>
            <person name="De Vega J J."/>
        </authorList>
    </citation>
    <scope>NUCLEOTIDE SEQUENCE</scope>
</reference>